<sequence length="90" mass="10021">MLTRYRSTSIKSIDDLKNGKELKMGSWEIQIQERIATRDVPATSSTECVNCVQSPSPDHDVKTSCADENQPPNLPVTESCSTSEHRQQGQ</sequence>
<dbReference type="EMBL" id="JAHQIW010004201">
    <property type="protein sequence ID" value="KAJ1361418.1"/>
    <property type="molecule type" value="Genomic_DNA"/>
</dbReference>
<accession>A0AAD5MRL4</accession>
<evidence type="ECO:0000313" key="2">
    <source>
        <dbReference type="EMBL" id="KAJ1361418.1"/>
    </source>
</evidence>
<name>A0AAD5MRL4_PARTN</name>
<evidence type="ECO:0000313" key="3">
    <source>
        <dbReference type="EMBL" id="KAJ1361419.1"/>
    </source>
</evidence>
<proteinExistence type="predicted"/>
<dbReference type="Proteomes" id="UP001196413">
    <property type="component" value="Unassembled WGS sequence"/>
</dbReference>
<gene>
    <name evidence="2" type="ORF">KIN20_020664</name>
    <name evidence="3" type="ORF">KIN20_020665</name>
</gene>
<organism evidence="2 4">
    <name type="scientific">Parelaphostrongylus tenuis</name>
    <name type="common">Meningeal worm</name>
    <dbReference type="NCBI Taxonomy" id="148309"/>
    <lineage>
        <taxon>Eukaryota</taxon>
        <taxon>Metazoa</taxon>
        <taxon>Ecdysozoa</taxon>
        <taxon>Nematoda</taxon>
        <taxon>Chromadorea</taxon>
        <taxon>Rhabditida</taxon>
        <taxon>Rhabditina</taxon>
        <taxon>Rhabditomorpha</taxon>
        <taxon>Strongyloidea</taxon>
        <taxon>Metastrongylidae</taxon>
        <taxon>Parelaphostrongylus</taxon>
    </lineage>
</organism>
<evidence type="ECO:0000256" key="1">
    <source>
        <dbReference type="SAM" id="MobiDB-lite"/>
    </source>
</evidence>
<feature type="region of interest" description="Disordered" evidence="1">
    <location>
        <begin position="48"/>
        <end position="90"/>
    </location>
</feature>
<reference evidence="2" key="1">
    <citation type="submission" date="2021-06" db="EMBL/GenBank/DDBJ databases">
        <title>Parelaphostrongylus tenuis whole genome reference sequence.</title>
        <authorList>
            <person name="Garwood T.J."/>
            <person name="Larsen P.A."/>
            <person name="Fountain-Jones N.M."/>
            <person name="Garbe J.R."/>
            <person name="Macchietto M.G."/>
            <person name="Kania S.A."/>
            <person name="Gerhold R.W."/>
            <person name="Richards J.E."/>
            <person name="Wolf T.M."/>
        </authorList>
    </citation>
    <scope>NUCLEOTIDE SEQUENCE</scope>
    <source>
        <strain evidence="2">MNPRO001-30</strain>
        <tissue evidence="2">Meninges</tissue>
    </source>
</reference>
<protein>
    <submittedName>
        <fullName evidence="2">Uncharacterized protein</fullName>
    </submittedName>
</protein>
<keyword evidence="4" id="KW-1185">Reference proteome</keyword>
<comment type="caution">
    <text evidence="2">The sequence shown here is derived from an EMBL/GenBank/DDBJ whole genome shotgun (WGS) entry which is preliminary data.</text>
</comment>
<dbReference type="AlphaFoldDB" id="A0AAD5MRL4"/>
<feature type="compositionally biased region" description="Polar residues" evidence="1">
    <location>
        <begin position="66"/>
        <end position="82"/>
    </location>
</feature>
<dbReference type="EMBL" id="JAHQIW010004201">
    <property type="protein sequence ID" value="KAJ1361419.1"/>
    <property type="molecule type" value="Genomic_DNA"/>
</dbReference>
<evidence type="ECO:0000313" key="4">
    <source>
        <dbReference type="Proteomes" id="UP001196413"/>
    </source>
</evidence>